<dbReference type="AlphaFoldDB" id="L2GKE7"/>
<dbReference type="Pfam" id="PF00620">
    <property type="entry name" value="RhoGAP"/>
    <property type="match status" value="1"/>
</dbReference>
<feature type="domain" description="Rho-GAP" evidence="1">
    <location>
        <begin position="21"/>
        <end position="228"/>
    </location>
</feature>
<evidence type="ECO:0000313" key="3">
    <source>
        <dbReference type="Proteomes" id="UP000011082"/>
    </source>
</evidence>
<dbReference type="RefSeq" id="XP_007605044.1">
    <property type="nucleotide sequence ID" value="XM_007604982.1"/>
</dbReference>
<protein>
    <recommendedName>
        <fullName evidence="1">Rho-GAP domain-containing protein</fullName>
    </recommendedName>
</protein>
<dbReference type="EMBL" id="JH370145">
    <property type="protein sequence ID" value="ELA41358.1"/>
    <property type="molecule type" value="Genomic_DNA"/>
</dbReference>
<dbReference type="Gene3D" id="1.10.555.10">
    <property type="entry name" value="Rho GTPase activation protein"/>
    <property type="match status" value="1"/>
</dbReference>
<sequence>MEVLTLKQSLLGWVFRRLSTIRVSEYDMRPSHFRFSEHHLLIPGILHLASELLLGDTLEKTQIFRVNSTRQKIIDLMELLRRISASELSKQQGMTRLRAAFDVIDIAAVYKFLFSTFEDPVIPRQMIDIAIKIEQIQDEDDKMACTKAFIWSLPYTNRKILENCVYVCAKTTSKLKKLDSSKKLSLPGLAVIMMPNLIKPHLNEPNWMGIKHLSNFVCYIFEHFKELIKV</sequence>
<reference evidence="3" key="1">
    <citation type="submission" date="2011-05" db="EMBL/GenBank/DDBJ databases">
        <title>The genome sequence of Vittaforma corneae strain ATCC 50505.</title>
        <authorList>
            <consortium name="The Broad Institute Genome Sequencing Platform"/>
            <person name="Cuomo C."/>
            <person name="Didier E."/>
            <person name="Bowers L."/>
            <person name="Young S.K."/>
            <person name="Zeng Q."/>
            <person name="Gargeya S."/>
            <person name="Fitzgerald M."/>
            <person name="Haas B."/>
            <person name="Abouelleil A."/>
            <person name="Alvarado L."/>
            <person name="Arachchi H.M."/>
            <person name="Berlin A."/>
            <person name="Chapman S.B."/>
            <person name="Gearin G."/>
            <person name="Goldberg J."/>
            <person name="Griggs A."/>
            <person name="Gujja S."/>
            <person name="Hansen M."/>
            <person name="Heiman D."/>
            <person name="Howarth C."/>
            <person name="Larimer J."/>
            <person name="Lui A."/>
            <person name="MacDonald P.J.P."/>
            <person name="McCowen C."/>
            <person name="Montmayeur A."/>
            <person name="Murphy C."/>
            <person name="Neiman D."/>
            <person name="Pearson M."/>
            <person name="Priest M."/>
            <person name="Roberts A."/>
            <person name="Saif S."/>
            <person name="Shea T."/>
            <person name="Sisk P."/>
            <person name="Stolte C."/>
            <person name="Sykes S."/>
            <person name="Wortman J."/>
            <person name="Nusbaum C."/>
            <person name="Birren B."/>
        </authorList>
    </citation>
    <scope>NUCLEOTIDE SEQUENCE [LARGE SCALE GENOMIC DNA]</scope>
    <source>
        <strain evidence="3">ATCC 50505</strain>
    </source>
</reference>
<dbReference type="OMA" id="KFSYTRI"/>
<keyword evidence="3" id="KW-1185">Reference proteome</keyword>
<dbReference type="SMART" id="SM00324">
    <property type="entry name" value="RhoGAP"/>
    <property type="match status" value="1"/>
</dbReference>
<evidence type="ECO:0000313" key="2">
    <source>
        <dbReference type="EMBL" id="ELA41358.1"/>
    </source>
</evidence>
<name>L2GKE7_VITCO</name>
<dbReference type="InterPro" id="IPR000198">
    <property type="entry name" value="RhoGAP_dom"/>
</dbReference>
<accession>L2GKE7</accession>
<dbReference type="GO" id="GO:0007165">
    <property type="term" value="P:signal transduction"/>
    <property type="evidence" value="ECO:0007669"/>
    <property type="project" value="InterPro"/>
</dbReference>
<gene>
    <name evidence="2" type="ORF">VICG_01599</name>
</gene>
<dbReference type="InterPro" id="IPR008936">
    <property type="entry name" value="Rho_GTPase_activation_prot"/>
</dbReference>
<evidence type="ECO:0000259" key="1">
    <source>
        <dbReference type="PROSITE" id="PS50238"/>
    </source>
</evidence>
<dbReference type="STRING" id="993615.L2GKE7"/>
<dbReference type="InParanoid" id="L2GKE7"/>
<dbReference type="VEuPathDB" id="MicrosporidiaDB:VICG_01599"/>
<organism evidence="2 3">
    <name type="scientific">Vittaforma corneae (strain ATCC 50505)</name>
    <name type="common">Microsporidian parasite</name>
    <name type="synonym">Nosema corneum</name>
    <dbReference type="NCBI Taxonomy" id="993615"/>
    <lineage>
        <taxon>Eukaryota</taxon>
        <taxon>Fungi</taxon>
        <taxon>Fungi incertae sedis</taxon>
        <taxon>Microsporidia</taxon>
        <taxon>Nosematidae</taxon>
        <taxon>Vittaforma</taxon>
    </lineage>
</organism>
<dbReference type="OrthoDB" id="20689at2759"/>
<dbReference type="GeneID" id="19882309"/>
<proteinExistence type="predicted"/>
<dbReference type="Proteomes" id="UP000011082">
    <property type="component" value="Unassembled WGS sequence"/>
</dbReference>
<dbReference type="HOGENOM" id="CLU_1205588_0_0_1"/>
<dbReference type="SUPFAM" id="SSF48350">
    <property type="entry name" value="GTPase activation domain, GAP"/>
    <property type="match status" value="1"/>
</dbReference>
<dbReference type="PROSITE" id="PS50238">
    <property type="entry name" value="RHOGAP"/>
    <property type="match status" value="1"/>
</dbReference>